<dbReference type="Gene3D" id="3.30.390.30">
    <property type="match status" value="1"/>
</dbReference>
<dbReference type="InterPro" id="IPR050446">
    <property type="entry name" value="FAD-oxidoreductase/Apoptosis"/>
</dbReference>
<dbReference type="PRINTS" id="PR00368">
    <property type="entry name" value="FADPNR"/>
</dbReference>
<dbReference type="InterPro" id="IPR016156">
    <property type="entry name" value="FAD/NAD-linked_Rdtase_dimer_sf"/>
</dbReference>
<evidence type="ECO:0000259" key="6">
    <source>
        <dbReference type="Pfam" id="PF14759"/>
    </source>
</evidence>
<dbReference type="PRINTS" id="PR00411">
    <property type="entry name" value="PNDRDTASEI"/>
</dbReference>
<dbReference type="Pfam" id="PF14759">
    <property type="entry name" value="Reductase_C"/>
    <property type="match status" value="1"/>
</dbReference>
<evidence type="ECO:0000256" key="3">
    <source>
        <dbReference type="ARBA" id="ARBA00022827"/>
    </source>
</evidence>
<evidence type="ECO:0000313" key="8">
    <source>
        <dbReference type="Proteomes" id="UP000198702"/>
    </source>
</evidence>
<dbReference type="AlphaFoldDB" id="A0A7Z7GF15"/>
<dbReference type="SUPFAM" id="SSF51905">
    <property type="entry name" value="FAD/NAD(P)-binding domain"/>
    <property type="match status" value="2"/>
</dbReference>
<feature type="domain" description="FAD/NAD(P)-binding" evidence="5">
    <location>
        <begin position="9"/>
        <end position="304"/>
    </location>
</feature>
<dbReference type="Proteomes" id="UP000198702">
    <property type="component" value="Unassembled WGS sequence"/>
</dbReference>
<evidence type="ECO:0000256" key="4">
    <source>
        <dbReference type="ARBA" id="ARBA00023002"/>
    </source>
</evidence>
<feature type="domain" description="Reductase C-terminal" evidence="6">
    <location>
        <begin position="323"/>
        <end position="405"/>
    </location>
</feature>
<protein>
    <submittedName>
        <fullName evidence="7">Reductase C-terminal</fullName>
    </submittedName>
</protein>
<organism evidence="7 8">
    <name type="scientific">Microbacterium saccharophilum</name>
    <dbReference type="NCBI Taxonomy" id="1213358"/>
    <lineage>
        <taxon>Bacteria</taxon>
        <taxon>Bacillati</taxon>
        <taxon>Actinomycetota</taxon>
        <taxon>Actinomycetes</taxon>
        <taxon>Micrococcales</taxon>
        <taxon>Microbacteriaceae</taxon>
        <taxon>Microbacterium</taxon>
    </lineage>
</organism>
<dbReference type="PANTHER" id="PTHR43557">
    <property type="entry name" value="APOPTOSIS-INDUCING FACTOR 1"/>
    <property type="match status" value="1"/>
</dbReference>
<accession>A0A7Z7GF15</accession>
<reference evidence="7 8" key="1">
    <citation type="submission" date="2016-10" db="EMBL/GenBank/DDBJ databases">
        <authorList>
            <person name="Varghese N."/>
            <person name="Submissions S."/>
        </authorList>
    </citation>
    <scope>NUCLEOTIDE SEQUENCE [LARGE SCALE GENOMIC DNA]</scope>
    <source>
        <strain evidence="7 8">UNC380MFSha3.1</strain>
    </source>
</reference>
<name>A0A7Z7GF15_9MICO</name>
<keyword evidence="2" id="KW-0285">Flavoprotein</keyword>
<keyword evidence="4" id="KW-0560">Oxidoreductase</keyword>
<dbReference type="GO" id="GO:0016651">
    <property type="term" value="F:oxidoreductase activity, acting on NAD(P)H"/>
    <property type="evidence" value="ECO:0007669"/>
    <property type="project" value="TreeGrafter"/>
</dbReference>
<evidence type="ECO:0000256" key="1">
    <source>
        <dbReference type="ARBA" id="ARBA00001974"/>
    </source>
</evidence>
<dbReference type="EMBL" id="FOQZ01000010">
    <property type="protein sequence ID" value="SFI78186.1"/>
    <property type="molecule type" value="Genomic_DNA"/>
</dbReference>
<dbReference type="InterPro" id="IPR028202">
    <property type="entry name" value="Reductase_C"/>
</dbReference>
<dbReference type="PANTHER" id="PTHR43557:SF2">
    <property type="entry name" value="RIESKE DOMAIN-CONTAINING PROTEIN-RELATED"/>
    <property type="match status" value="1"/>
</dbReference>
<comment type="cofactor">
    <cofactor evidence="1">
        <name>FAD</name>
        <dbReference type="ChEBI" id="CHEBI:57692"/>
    </cofactor>
</comment>
<evidence type="ECO:0000256" key="2">
    <source>
        <dbReference type="ARBA" id="ARBA00022630"/>
    </source>
</evidence>
<dbReference type="InterPro" id="IPR023753">
    <property type="entry name" value="FAD/NAD-binding_dom"/>
</dbReference>
<evidence type="ECO:0000313" key="7">
    <source>
        <dbReference type="EMBL" id="SFI78186.1"/>
    </source>
</evidence>
<gene>
    <name evidence="7" type="ORF">SAMN04487751_2965</name>
</gene>
<dbReference type="SUPFAM" id="SSF55424">
    <property type="entry name" value="FAD/NAD-linked reductases, dimerisation (C-terminal) domain"/>
    <property type="match status" value="1"/>
</dbReference>
<keyword evidence="3" id="KW-0274">FAD</keyword>
<dbReference type="GO" id="GO:0005737">
    <property type="term" value="C:cytoplasm"/>
    <property type="evidence" value="ECO:0007669"/>
    <property type="project" value="TreeGrafter"/>
</dbReference>
<sequence length="409" mass="42237">MNVARDPGRVVVVGGGLAGFSAADQLRTLGHQGEITIVDAEPHAYDRPPLSKNLFDEDFSLASLAFATKEGLVAKRIDTVFGVRATAIDADAASVTLADGRVLAADTVLLSVGGSPRTLSVPGNDLPGVYTLRTFDDALAIRERAQPGARAVVIGAGLIGAELASALQRAGVAVTLLGPAPVPLLPVLGELLATHLHSMHVAHGVRAEVGVAASITAAGDALIVTTVSGEDIPADVVVVGVGIVPNTSLAEAAGLAVDNGVLVDRHHQTSAPKVFAAGDLARLVDDDGVAHRREEHWEAAQLSGQHAAYGMLGLEAPARGASWFWSDRHGIHLEATGRLSGEGELIVRQGGAHPAVFLVHDGLLVGAAAIDDNNTVRAARRLIDRRIPVSPTELADPAIVLKSLLRASR</sequence>
<proteinExistence type="predicted"/>
<evidence type="ECO:0000259" key="5">
    <source>
        <dbReference type="Pfam" id="PF07992"/>
    </source>
</evidence>
<comment type="caution">
    <text evidence="7">The sequence shown here is derived from an EMBL/GenBank/DDBJ whole genome shotgun (WGS) entry which is preliminary data.</text>
</comment>
<dbReference type="Gene3D" id="3.50.50.60">
    <property type="entry name" value="FAD/NAD(P)-binding domain"/>
    <property type="match status" value="2"/>
</dbReference>
<dbReference type="InterPro" id="IPR036188">
    <property type="entry name" value="FAD/NAD-bd_sf"/>
</dbReference>
<dbReference type="RefSeq" id="WP_028494774.1">
    <property type="nucleotide sequence ID" value="NZ_FOQZ01000010.1"/>
</dbReference>
<dbReference type="Pfam" id="PF07992">
    <property type="entry name" value="Pyr_redox_2"/>
    <property type="match status" value="1"/>
</dbReference>